<dbReference type="AlphaFoldDB" id="A0A378L4T9"/>
<dbReference type="EMBL" id="LNYZ01000019">
    <property type="protein sequence ID" value="KTD76088.1"/>
    <property type="molecule type" value="Genomic_DNA"/>
</dbReference>
<sequence length="445" mass="51962">MKINLSLFDIDGSLYHKFTFGGYQNEPHNQWLLNSNEPLLKHIERNIQNNKYDRFILGYGTNRQDKRSDNSNWYRGGSMVPALPILQTYFAKKTNAEVLIEPFLMADIYGKPQKDPLSKQNRSIEQRNLAAGDSYKKLLCKNKSEEHSEWMFDHSKITLMYAHAHRVALLNPEAEEITIDFYDDSDDILNQVKSFFLKNQSLLPKKVRLNLFKYAGDNPVLQHSIQGNGEIDTHYDWSVRFFSSRGYYFGSSASEDRNIKTATELKRYHEEDHYRSPGHEMEMDLDELPADFKEIHEQQISTLQSDPMLLASAYITADALEEPELKLIKIAVHDACNNYQRWYKKETDYQNIRGPNGFFTWLRHSQSGQDRAMNLQNEIDQIIFSADDAKSKINNLLTHSSTRYHRHSFASFLLDELRKIDSWKNFAPDESNHYNQVTVKSMLSM</sequence>
<evidence type="ECO:0000313" key="2">
    <source>
        <dbReference type="EMBL" id="STY22095.1"/>
    </source>
</evidence>
<evidence type="ECO:0000313" key="1">
    <source>
        <dbReference type="EMBL" id="KTD76088.1"/>
    </source>
</evidence>
<name>A0A378L4T9_9GAMM</name>
<gene>
    <name evidence="1" type="ORF">Lstg_2376</name>
    <name evidence="2" type="ORF">NCTC11991_00673</name>
</gene>
<reference evidence="1 3" key="1">
    <citation type="submission" date="2015-11" db="EMBL/GenBank/DDBJ databases">
        <title>Genomic analysis of 38 Legionella species identifies large and diverse effector repertoires.</title>
        <authorList>
            <person name="Burstein D."/>
            <person name="Amaro F."/>
            <person name="Zusman T."/>
            <person name="Lifshitz Z."/>
            <person name="Cohen O."/>
            <person name="Gilbert J.A."/>
            <person name="Pupko T."/>
            <person name="Shuman H.A."/>
            <person name="Segal G."/>
        </authorList>
    </citation>
    <scope>NUCLEOTIDE SEQUENCE [LARGE SCALE GENOMIC DNA]</scope>
    <source>
        <strain evidence="1 3">SC-18-C9</strain>
    </source>
</reference>
<proteinExistence type="predicted"/>
<reference evidence="2 4" key="2">
    <citation type="submission" date="2018-06" db="EMBL/GenBank/DDBJ databases">
        <authorList>
            <consortium name="Pathogen Informatics"/>
            <person name="Doyle S."/>
        </authorList>
    </citation>
    <scope>NUCLEOTIDE SEQUENCE [LARGE SCALE GENOMIC DNA]</scope>
    <source>
        <strain evidence="2 4">NCTC11991</strain>
    </source>
</reference>
<protein>
    <submittedName>
        <fullName evidence="1">Dot/Icm T4SS effector</fullName>
    </submittedName>
    <submittedName>
        <fullName evidence="2">Dot/Icm secretion system substrate</fullName>
    </submittedName>
</protein>
<evidence type="ECO:0000313" key="3">
    <source>
        <dbReference type="Proteomes" id="UP000054820"/>
    </source>
</evidence>
<dbReference type="Proteomes" id="UP000255110">
    <property type="component" value="Unassembled WGS sequence"/>
</dbReference>
<accession>A0A378L4T9</accession>
<keyword evidence="3" id="KW-1185">Reference proteome</keyword>
<organism evidence="2 4">
    <name type="scientific">Legionella steigerwaltii</name>
    <dbReference type="NCBI Taxonomy" id="460"/>
    <lineage>
        <taxon>Bacteria</taxon>
        <taxon>Pseudomonadati</taxon>
        <taxon>Pseudomonadota</taxon>
        <taxon>Gammaproteobacteria</taxon>
        <taxon>Legionellales</taxon>
        <taxon>Legionellaceae</taxon>
        <taxon>Legionella</taxon>
    </lineage>
</organism>
<dbReference type="EMBL" id="UGOY01000001">
    <property type="protein sequence ID" value="STY22095.1"/>
    <property type="molecule type" value="Genomic_DNA"/>
</dbReference>
<evidence type="ECO:0000313" key="4">
    <source>
        <dbReference type="Proteomes" id="UP000255110"/>
    </source>
</evidence>
<dbReference type="OrthoDB" id="5636019at2"/>
<dbReference type="RefSeq" id="WP_133129210.1">
    <property type="nucleotide sequence ID" value="NZ_CAAAIO010000026.1"/>
</dbReference>
<dbReference type="Proteomes" id="UP000054820">
    <property type="component" value="Unassembled WGS sequence"/>
</dbReference>